<dbReference type="SUPFAM" id="SSF51197">
    <property type="entry name" value="Clavaminate synthase-like"/>
    <property type="match status" value="1"/>
</dbReference>
<dbReference type="InterPro" id="IPR051534">
    <property type="entry name" value="CBASS_pafABC_assoc_protein"/>
</dbReference>
<dbReference type="PANTHER" id="PTHR34580">
    <property type="match status" value="1"/>
</dbReference>
<dbReference type="Proteomes" id="UP000198510">
    <property type="component" value="Unassembled WGS sequence"/>
</dbReference>
<dbReference type="RefSeq" id="WP_089679806.1">
    <property type="nucleotide sequence ID" value="NZ_FNFO01000002.1"/>
</dbReference>
<gene>
    <name evidence="3" type="ORF">SAMN05421823_102283</name>
</gene>
<dbReference type="PANTHER" id="PTHR34580:SF9">
    <property type="entry name" value="SLL5097 PROTEIN"/>
    <property type="match status" value="1"/>
</dbReference>
<dbReference type="Gene3D" id="2.60.120.620">
    <property type="entry name" value="q2cbj1_9rhob like domain"/>
    <property type="match status" value="1"/>
</dbReference>
<reference evidence="3 4" key="1">
    <citation type="submission" date="2016-10" db="EMBL/GenBank/DDBJ databases">
        <authorList>
            <person name="de Groot N.N."/>
        </authorList>
    </citation>
    <scope>NUCLEOTIDE SEQUENCE [LARGE SCALE GENOMIC DNA]</scope>
    <source>
        <strain evidence="3 4">DSM 25186</strain>
    </source>
</reference>
<dbReference type="STRING" id="1075417.SAMN05421823_102283"/>
<dbReference type="InterPro" id="IPR057727">
    <property type="entry name" value="WCX_dom"/>
</dbReference>
<keyword evidence="3" id="KW-0238">DNA-binding</keyword>
<dbReference type="AlphaFoldDB" id="A0A1G9AFC2"/>
<evidence type="ECO:0000259" key="2">
    <source>
        <dbReference type="Pfam" id="PF25583"/>
    </source>
</evidence>
<dbReference type="GO" id="GO:0016706">
    <property type="term" value="F:2-oxoglutarate-dependent dioxygenase activity"/>
    <property type="evidence" value="ECO:0007669"/>
    <property type="project" value="UniProtKB-ARBA"/>
</dbReference>
<evidence type="ECO:0000313" key="4">
    <source>
        <dbReference type="Proteomes" id="UP000198510"/>
    </source>
</evidence>
<evidence type="ECO:0000313" key="3">
    <source>
        <dbReference type="EMBL" id="SDK26072.1"/>
    </source>
</evidence>
<accession>A0A1G9AFC2</accession>
<evidence type="ECO:0000259" key="1">
    <source>
        <dbReference type="Pfam" id="PF13280"/>
    </source>
</evidence>
<dbReference type="Pfam" id="PF05721">
    <property type="entry name" value="PhyH"/>
    <property type="match status" value="1"/>
</dbReference>
<dbReference type="PROSITE" id="PS52050">
    <property type="entry name" value="WYL"/>
    <property type="match status" value="1"/>
</dbReference>
<dbReference type="Pfam" id="PF25583">
    <property type="entry name" value="WCX"/>
    <property type="match status" value="1"/>
</dbReference>
<keyword evidence="4" id="KW-1185">Reference proteome</keyword>
<feature type="domain" description="WYL" evidence="1">
    <location>
        <begin position="154"/>
        <end position="222"/>
    </location>
</feature>
<dbReference type="OrthoDB" id="43316at2"/>
<organism evidence="3 4">
    <name type="scientific">Catalinimonas alkaloidigena</name>
    <dbReference type="NCBI Taxonomy" id="1075417"/>
    <lineage>
        <taxon>Bacteria</taxon>
        <taxon>Pseudomonadati</taxon>
        <taxon>Bacteroidota</taxon>
        <taxon>Cytophagia</taxon>
        <taxon>Cytophagales</taxon>
        <taxon>Catalimonadaceae</taxon>
        <taxon>Catalinimonas</taxon>
    </lineage>
</organism>
<dbReference type="GO" id="GO:0003677">
    <property type="term" value="F:DNA binding"/>
    <property type="evidence" value="ECO:0007669"/>
    <property type="project" value="UniProtKB-KW"/>
</dbReference>
<dbReference type="InterPro" id="IPR008775">
    <property type="entry name" value="Phytyl_CoA_dOase-like"/>
</dbReference>
<dbReference type="InterPro" id="IPR026881">
    <property type="entry name" value="WYL_dom"/>
</dbReference>
<dbReference type="Pfam" id="PF13280">
    <property type="entry name" value="WYL"/>
    <property type="match status" value="1"/>
</dbReference>
<feature type="domain" description="WCX" evidence="2">
    <location>
        <begin position="253"/>
        <end position="331"/>
    </location>
</feature>
<protein>
    <submittedName>
        <fullName evidence="3">Predicted DNA-binding transcriptional regulator YafY, contains an HTH and WYL domains</fullName>
    </submittedName>
</protein>
<proteinExistence type="predicted"/>
<name>A0A1G9AFC2_9BACT</name>
<dbReference type="EMBL" id="FNFO01000002">
    <property type="protein sequence ID" value="SDK26072.1"/>
    <property type="molecule type" value="Genomic_DNA"/>
</dbReference>
<sequence>MPVNRNALIRYKTLDQCLQNRFRKWTLEDLIEACSEALYEYEGIDKGVSRRTVQADLQMMRSDKLGYNAPIVVVDKKYYAYEDPTYSITNIPLTDQDLGRLTEAVEFMKQFQGFSHFRELDGLVQKLESHLYSQKTHTQPVIDFEKNEHLKGLEYLDVLYRAILQRRALRITYQSFKAQQAHAFDFHPYLLKEFRNRWFVLGMKKKHEGILNLALDRILDLKPSETPFRANPDFRPETYFQHAIGVSVSPTQPPERVVLFVAAKHAPYVLTKPLHSSQELLEERPEGITIQLHVQHNFELEKEILAFGEAVRVLEPTRLRRCIHERLHNALDGYDTELQERSLRAAVQQLAHKGFSMLPPVYTRRELGHIGRLLDRAFADEGAPRFGERMLLKKVPELKACLLTHNLLRIVQALDSNAFLTKALYFDKPPQKNWYVTWHQDVPINVTEKRPAAGFSGWTQRDGVVSVRPPEAISQQIFTVRIHIDDANEANGALKVIPGSHQKRLSDTEIRQLSEQYESPFLCEVAAGGIHLMRPLLLHASSKTSNQKRRRVIHLEFSSQELPKGLEWVERETLE</sequence>